<keyword evidence="3" id="KW-0378">Hydrolase</keyword>
<dbReference type="SUPFAM" id="SSF56024">
    <property type="entry name" value="Phospholipase D/nuclease"/>
    <property type="match status" value="1"/>
</dbReference>
<dbReference type="EMBL" id="JBHSEK010000022">
    <property type="protein sequence ID" value="MFC4492172.1"/>
    <property type="molecule type" value="Genomic_DNA"/>
</dbReference>
<dbReference type="InterPro" id="IPR001736">
    <property type="entry name" value="PLipase_D/transphosphatidylase"/>
</dbReference>
<evidence type="ECO:0000256" key="3">
    <source>
        <dbReference type="ARBA" id="ARBA00022801"/>
    </source>
</evidence>
<keyword evidence="2" id="KW-0677">Repeat</keyword>
<keyword evidence="7" id="KW-1185">Reference proteome</keyword>
<evidence type="ECO:0000259" key="5">
    <source>
        <dbReference type="PROSITE" id="PS50035"/>
    </source>
</evidence>
<dbReference type="InterPro" id="IPR015679">
    <property type="entry name" value="PLipase_D_fam"/>
</dbReference>
<dbReference type="PANTHER" id="PTHR18896">
    <property type="entry name" value="PHOSPHOLIPASE D"/>
    <property type="match status" value="1"/>
</dbReference>
<feature type="non-terminal residue" evidence="6">
    <location>
        <position position="1"/>
    </location>
</feature>
<organism evidence="6 7">
    <name type="scientific">Chromobacterium aquaticum</name>
    <dbReference type="NCBI Taxonomy" id="467180"/>
    <lineage>
        <taxon>Bacteria</taxon>
        <taxon>Pseudomonadati</taxon>
        <taxon>Pseudomonadota</taxon>
        <taxon>Betaproteobacteria</taxon>
        <taxon>Neisseriales</taxon>
        <taxon>Chromobacteriaceae</taxon>
        <taxon>Chromobacterium</taxon>
    </lineage>
</organism>
<keyword evidence="4" id="KW-0443">Lipid metabolism</keyword>
<evidence type="ECO:0000313" key="7">
    <source>
        <dbReference type="Proteomes" id="UP001595999"/>
    </source>
</evidence>
<dbReference type="PROSITE" id="PS50035">
    <property type="entry name" value="PLD"/>
    <property type="match status" value="1"/>
</dbReference>
<proteinExistence type="predicted"/>
<dbReference type="RefSeq" id="WP_378125043.1">
    <property type="nucleotide sequence ID" value="NZ_JBHSEK010000022.1"/>
</dbReference>
<evidence type="ECO:0000313" key="6">
    <source>
        <dbReference type="EMBL" id="MFC4492172.1"/>
    </source>
</evidence>
<comment type="caution">
    <text evidence="6">The sequence shown here is derived from an EMBL/GenBank/DDBJ whole genome shotgun (WGS) entry which is preliminary data.</text>
</comment>
<dbReference type="Proteomes" id="UP001595999">
    <property type="component" value="Unassembled WGS sequence"/>
</dbReference>
<sequence>NPIRPRDIPGLRIHVCTLVAPDALDAAGWEAMLRRNQREADRPAAAGQGYDWPFVYIHSKLMIINDVFMTQGSANINTRSMRVDSELNICHERGDISAGLRRELWSLHTRNTRTGKVMGLEDTSLPYEKQMPNAFKNWEELLEQNKTQKRKEQPPIASLVEFRRDSAKLSNLD</sequence>
<dbReference type="Pfam" id="PF13091">
    <property type="entry name" value="PLDc_2"/>
    <property type="match status" value="1"/>
</dbReference>
<evidence type="ECO:0000256" key="2">
    <source>
        <dbReference type="ARBA" id="ARBA00022737"/>
    </source>
</evidence>
<dbReference type="Gene3D" id="3.30.870.10">
    <property type="entry name" value="Endonuclease Chain A"/>
    <property type="match status" value="1"/>
</dbReference>
<feature type="domain" description="PLD phosphodiesterase" evidence="5">
    <location>
        <begin position="53"/>
        <end position="80"/>
    </location>
</feature>
<dbReference type="InterPro" id="IPR025202">
    <property type="entry name" value="PLD-like_dom"/>
</dbReference>
<dbReference type="PANTHER" id="PTHR18896:SF76">
    <property type="entry name" value="PHOSPHOLIPASE"/>
    <property type="match status" value="1"/>
</dbReference>
<evidence type="ECO:0000256" key="1">
    <source>
        <dbReference type="ARBA" id="ARBA00000798"/>
    </source>
</evidence>
<evidence type="ECO:0000256" key="4">
    <source>
        <dbReference type="ARBA" id="ARBA00023098"/>
    </source>
</evidence>
<name>A0ABV8ZWT4_9NEIS</name>
<comment type="catalytic activity">
    <reaction evidence="1">
        <text>a 1,2-diacyl-sn-glycero-3-phosphocholine + H2O = a 1,2-diacyl-sn-glycero-3-phosphate + choline + H(+)</text>
        <dbReference type="Rhea" id="RHEA:14445"/>
        <dbReference type="ChEBI" id="CHEBI:15354"/>
        <dbReference type="ChEBI" id="CHEBI:15377"/>
        <dbReference type="ChEBI" id="CHEBI:15378"/>
        <dbReference type="ChEBI" id="CHEBI:57643"/>
        <dbReference type="ChEBI" id="CHEBI:58608"/>
        <dbReference type="EC" id="3.1.4.4"/>
    </reaction>
</comment>
<protein>
    <submittedName>
        <fullName evidence="6">Phospholipase D-like domain-containing protein</fullName>
    </submittedName>
</protein>
<gene>
    <name evidence="6" type="ORF">ACFO0R_21385</name>
</gene>
<reference evidence="7" key="1">
    <citation type="journal article" date="2019" name="Int. J. Syst. Evol. Microbiol.">
        <title>The Global Catalogue of Microorganisms (GCM) 10K type strain sequencing project: providing services to taxonomists for standard genome sequencing and annotation.</title>
        <authorList>
            <consortium name="The Broad Institute Genomics Platform"/>
            <consortium name="The Broad Institute Genome Sequencing Center for Infectious Disease"/>
            <person name="Wu L."/>
            <person name="Ma J."/>
        </authorList>
    </citation>
    <scope>NUCLEOTIDE SEQUENCE [LARGE SCALE GENOMIC DNA]</scope>
    <source>
        <strain evidence="7">CGMCC 4.7608</strain>
    </source>
</reference>
<accession>A0ABV8ZWT4</accession>